<sequence>MPHDYPPRPQQLQQLEGLQQRFAAALLDFEQIKPGLAMFNGNPAVVEDRLAIYRGNLSAIWGQSLGNAFPVIRQLVGDAFFEQIAREYGRLYPSQSGDLNQFGAEFADYLAQSGGVAAYPYFADVARLEWLAHRAYYAADAQVLALADLAPLATYGLEQLRLQLHPACYLHQSSWATAAIWSAHQPGSEQAYPGQLQADTYAIVSRPQWQVQVTEIGKAAFLALQALMKGRLLGEALEIALQEDAQFDIPQELSRCFLAGMFCGAIAVAPE</sequence>
<evidence type="ECO:0000313" key="3">
    <source>
        <dbReference type="Proteomes" id="UP000637423"/>
    </source>
</evidence>
<feature type="domain" description="Putative DNA-binding" evidence="1">
    <location>
        <begin position="18"/>
        <end position="110"/>
    </location>
</feature>
<dbReference type="Pfam" id="PF09836">
    <property type="entry name" value="DUF2063"/>
    <property type="match status" value="1"/>
</dbReference>
<evidence type="ECO:0000259" key="1">
    <source>
        <dbReference type="Pfam" id="PF09836"/>
    </source>
</evidence>
<dbReference type="RefSeq" id="WP_188567458.1">
    <property type="nucleotide sequence ID" value="NZ_BMED01000003.1"/>
</dbReference>
<comment type="caution">
    <text evidence="2">The sequence shown here is derived from an EMBL/GenBank/DDBJ whole genome shotgun (WGS) entry which is preliminary data.</text>
</comment>
<keyword evidence="3" id="KW-1185">Reference proteome</keyword>
<gene>
    <name evidence="2" type="ORF">GCM10011396_36050</name>
</gene>
<accession>A0A916UT35</accession>
<dbReference type="AlphaFoldDB" id="A0A916UT35"/>
<reference evidence="2" key="1">
    <citation type="journal article" date="2014" name="Int. J. Syst. Evol. Microbiol.">
        <title>Complete genome sequence of Corynebacterium casei LMG S-19264T (=DSM 44701T), isolated from a smear-ripened cheese.</title>
        <authorList>
            <consortium name="US DOE Joint Genome Institute (JGI-PGF)"/>
            <person name="Walter F."/>
            <person name="Albersmeier A."/>
            <person name="Kalinowski J."/>
            <person name="Ruckert C."/>
        </authorList>
    </citation>
    <scope>NUCLEOTIDE SEQUENCE</scope>
    <source>
        <strain evidence="2">CGMCC 1.10998</strain>
    </source>
</reference>
<protein>
    <recommendedName>
        <fullName evidence="1">Putative DNA-binding domain-containing protein</fullName>
    </recommendedName>
</protein>
<proteinExistence type="predicted"/>
<dbReference type="Proteomes" id="UP000637423">
    <property type="component" value="Unassembled WGS sequence"/>
</dbReference>
<dbReference type="InterPro" id="IPR044922">
    <property type="entry name" value="DUF2063_N_sf"/>
</dbReference>
<dbReference type="InterPro" id="IPR018640">
    <property type="entry name" value="DUF2063"/>
</dbReference>
<reference evidence="2" key="2">
    <citation type="submission" date="2020-09" db="EMBL/GenBank/DDBJ databases">
        <authorList>
            <person name="Sun Q."/>
            <person name="Zhou Y."/>
        </authorList>
    </citation>
    <scope>NUCLEOTIDE SEQUENCE</scope>
    <source>
        <strain evidence="2">CGMCC 1.10998</strain>
    </source>
</reference>
<name>A0A916UT35_9BURK</name>
<organism evidence="2 3">
    <name type="scientific">Undibacterium terreum</name>
    <dbReference type="NCBI Taxonomy" id="1224302"/>
    <lineage>
        <taxon>Bacteria</taxon>
        <taxon>Pseudomonadati</taxon>
        <taxon>Pseudomonadota</taxon>
        <taxon>Betaproteobacteria</taxon>
        <taxon>Burkholderiales</taxon>
        <taxon>Oxalobacteraceae</taxon>
        <taxon>Undibacterium</taxon>
    </lineage>
</organism>
<dbReference type="Gene3D" id="1.10.150.690">
    <property type="entry name" value="DUF2063"/>
    <property type="match status" value="1"/>
</dbReference>
<dbReference type="EMBL" id="BMED01000003">
    <property type="protein sequence ID" value="GGC85508.1"/>
    <property type="molecule type" value="Genomic_DNA"/>
</dbReference>
<evidence type="ECO:0000313" key="2">
    <source>
        <dbReference type="EMBL" id="GGC85508.1"/>
    </source>
</evidence>